<feature type="non-terminal residue" evidence="2">
    <location>
        <position position="1"/>
    </location>
</feature>
<dbReference type="GO" id="GO:0120147">
    <property type="term" value="F:formylglycine-generating oxidase activity"/>
    <property type="evidence" value="ECO:0007669"/>
    <property type="project" value="TreeGrafter"/>
</dbReference>
<dbReference type="InterPro" id="IPR005532">
    <property type="entry name" value="SUMF_dom"/>
</dbReference>
<dbReference type="PANTHER" id="PTHR23150">
    <property type="entry name" value="SULFATASE MODIFYING FACTOR 1, 2"/>
    <property type="match status" value="1"/>
</dbReference>
<dbReference type="PANTHER" id="PTHR23150:SF19">
    <property type="entry name" value="FORMYLGLYCINE-GENERATING ENZYME"/>
    <property type="match status" value="1"/>
</dbReference>
<evidence type="ECO:0000259" key="1">
    <source>
        <dbReference type="Pfam" id="PF03781"/>
    </source>
</evidence>
<reference evidence="2" key="1">
    <citation type="submission" date="2022-06" db="EMBL/GenBank/DDBJ databases">
        <title>New cyanobacteria of genus Symplocastrum in benthos of Lake Baikal.</title>
        <authorList>
            <person name="Sorokovikova E."/>
            <person name="Tikhonova I."/>
            <person name="Krasnopeev A."/>
            <person name="Evseev P."/>
            <person name="Gladkikh A."/>
            <person name="Belykh O."/>
        </authorList>
    </citation>
    <scope>NUCLEOTIDE SEQUENCE</scope>
    <source>
        <strain evidence="2">BBK-W-15</strain>
    </source>
</reference>
<dbReference type="Proteomes" id="UP001204953">
    <property type="component" value="Unassembled WGS sequence"/>
</dbReference>
<dbReference type="EMBL" id="JAMZMM010000419">
    <property type="protein sequence ID" value="MCP2731884.1"/>
    <property type="molecule type" value="Genomic_DNA"/>
</dbReference>
<dbReference type="Gene3D" id="3.90.1580.10">
    <property type="entry name" value="paralog of FGE (formylglycine-generating enzyme)"/>
    <property type="match status" value="1"/>
</dbReference>
<dbReference type="SUPFAM" id="SSF56436">
    <property type="entry name" value="C-type lectin-like"/>
    <property type="match status" value="1"/>
</dbReference>
<sequence length="293" mass="33353">QLDLWLNLSAPEQDTLIKELEAQIQDEYVHQYTCSYTNNPAFRIPTFKHLPTELEFNLIIGGEFNMGLSPQEEVTLRNLIQQEGLDEEFLGSMETMRPVHSVKLRPFLISRLPIINSFALEHIELDLDEYISDYEVDFDSDEKLVPATLTREQINQIMDELGFRLPSEAQWEYAYRGGTSSLFYWGDRLIDEEKITLAEFSDREKCQAAANPFGLVGMAVGEWCADSFFPDYSNAPGDDLPVIGEPPYVIRGGAAMLSPWQNCGEWVTCISAMRQAADIDDLEAGRFVKLLDF</sequence>
<proteinExistence type="predicted"/>
<keyword evidence="3" id="KW-1185">Reference proteome</keyword>
<dbReference type="AlphaFoldDB" id="A0AAE3GWQ7"/>
<dbReference type="InterPro" id="IPR051043">
    <property type="entry name" value="Sulfatase_Mod_Factor_Kinase"/>
</dbReference>
<evidence type="ECO:0000313" key="3">
    <source>
        <dbReference type="Proteomes" id="UP001204953"/>
    </source>
</evidence>
<organism evidence="2 3">
    <name type="scientific">Limnofasciculus baicalensis BBK-W-15</name>
    <dbReference type="NCBI Taxonomy" id="2699891"/>
    <lineage>
        <taxon>Bacteria</taxon>
        <taxon>Bacillati</taxon>
        <taxon>Cyanobacteriota</taxon>
        <taxon>Cyanophyceae</taxon>
        <taxon>Coleofasciculales</taxon>
        <taxon>Coleofasciculaceae</taxon>
        <taxon>Limnofasciculus</taxon>
        <taxon>Limnofasciculus baicalensis</taxon>
    </lineage>
</organism>
<evidence type="ECO:0000313" key="2">
    <source>
        <dbReference type="EMBL" id="MCP2731884.1"/>
    </source>
</evidence>
<comment type="caution">
    <text evidence="2">The sequence shown here is derived from an EMBL/GenBank/DDBJ whole genome shotgun (WGS) entry which is preliminary data.</text>
</comment>
<gene>
    <name evidence="2" type="ORF">NJ959_25970</name>
</gene>
<dbReference type="RefSeq" id="WP_254014615.1">
    <property type="nucleotide sequence ID" value="NZ_JAMZMM010000419.1"/>
</dbReference>
<feature type="domain" description="Sulfatase-modifying factor enzyme-like" evidence="1">
    <location>
        <begin position="161"/>
        <end position="258"/>
    </location>
</feature>
<name>A0AAE3GWQ7_9CYAN</name>
<dbReference type="Pfam" id="PF03781">
    <property type="entry name" value="FGE-sulfatase"/>
    <property type="match status" value="1"/>
</dbReference>
<dbReference type="InterPro" id="IPR042095">
    <property type="entry name" value="SUMF_sf"/>
</dbReference>
<dbReference type="InterPro" id="IPR016187">
    <property type="entry name" value="CTDL_fold"/>
</dbReference>
<accession>A0AAE3GWQ7</accession>
<protein>
    <submittedName>
        <fullName evidence="2">Formylglycine-generating enzyme family protein</fullName>
    </submittedName>
</protein>